<evidence type="ECO:0000256" key="1">
    <source>
        <dbReference type="ARBA" id="ARBA00022679"/>
    </source>
</evidence>
<dbReference type="InterPro" id="IPR000719">
    <property type="entry name" value="Prot_kinase_dom"/>
</dbReference>
<reference evidence="8 9" key="1">
    <citation type="submission" date="2013-05" db="EMBL/GenBank/DDBJ databases">
        <title>Genome assembly of Chondromyces apiculatus DSM 436.</title>
        <authorList>
            <person name="Sharma G."/>
            <person name="Khatri I."/>
            <person name="Kaur C."/>
            <person name="Mayilraj S."/>
            <person name="Subramanian S."/>
        </authorList>
    </citation>
    <scope>NUCLEOTIDE SEQUENCE [LARGE SCALE GENOMIC DNA]</scope>
    <source>
        <strain evidence="8 9">DSM 436</strain>
    </source>
</reference>
<gene>
    <name evidence="8" type="ORF">CAP_7048</name>
</gene>
<keyword evidence="6" id="KW-1133">Transmembrane helix</keyword>
<dbReference type="PROSITE" id="PS00109">
    <property type="entry name" value="PROTEIN_KINASE_TYR"/>
    <property type="match status" value="1"/>
</dbReference>
<dbReference type="InterPro" id="IPR008266">
    <property type="entry name" value="Tyr_kinase_AS"/>
</dbReference>
<dbReference type="EMBL" id="ASRX01000006">
    <property type="protein sequence ID" value="EYF08026.1"/>
    <property type="molecule type" value="Genomic_DNA"/>
</dbReference>
<evidence type="ECO:0000256" key="6">
    <source>
        <dbReference type="SAM" id="Phobius"/>
    </source>
</evidence>
<proteinExistence type="predicted"/>
<dbReference type="GO" id="GO:0004674">
    <property type="term" value="F:protein serine/threonine kinase activity"/>
    <property type="evidence" value="ECO:0007669"/>
    <property type="project" value="TreeGrafter"/>
</dbReference>
<dbReference type="GO" id="GO:0005524">
    <property type="term" value="F:ATP binding"/>
    <property type="evidence" value="ECO:0007669"/>
    <property type="project" value="UniProtKB-KW"/>
</dbReference>
<keyword evidence="2" id="KW-0547">Nucleotide-binding</keyword>
<feature type="region of interest" description="Disordered" evidence="5">
    <location>
        <begin position="404"/>
        <end position="430"/>
    </location>
</feature>
<dbReference type="PANTHER" id="PTHR43289">
    <property type="entry name" value="MITOGEN-ACTIVATED PROTEIN KINASE KINASE KINASE 20-RELATED"/>
    <property type="match status" value="1"/>
</dbReference>
<comment type="caution">
    <text evidence="8">The sequence shown here is derived from an EMBL/GenBank/DDBJ whole genome shotgun (WGS) entry which is preliminary data.</text>
</comment>
<keyword evidence="6" id="KW-0472">Membrane</keyword>
<evidence type="ECO:0000313" key="9">
    <source>
        <dbReference type="Proteomes" id="UP000019678"/>
    </source>
</evidence>
<evidence type="ECO:0000313" key="8">
    <source>
        <dbReference type="EMBL" id="EYF08026.1"/>
    </source>
</evidence>
<dbReference type="eggNOG" id="COG0515">
    <property type="taxonomic scope" value="Bacteria"/>
</dbReference>
<feature type="region of interest" description="Disordered" evidence="5">
    <location>
        <begin position="189"/>
        <end position="273"/>
    </location>
</feature>
<dbReference type="PANTHER" id="PTHR43289:SF6">
    <property type="entry name" value="SERINE_THREONINE-PROTEIN KINASE NEKL-3"/>
    <property type="match status" value="1"/>
</dbReference>
<keyword evidence="9" id="KW-1185">Reference proteome</keyword>
<dbReference type="Proteomes" id="UP000019678">
    <property type="component" value="Unassembled WGS sequence"/>
</dbReference>
<evidence type="ECO:0000256" key="2">
    <source>
        <dbReference type="ARBA" id="ARBA00022741"/>
    </source>
</evidence>
<evidence type="ECO:0000256" key="3">
    <source>
        <dbReference type="ARBA" id="ARBA00022777"/>
    </source>
</evidence>
<name>A0A017THF8_9BACT</name>
<evidence type="ECO:0000256" key="4">
    <source>
        <dbReference type="ARBA" id="ARBA00022840"/>
    </source>
</evidence>
<dbReference type="PROSITE" id="PS50011">
    <property type="entry name" value="PROTEIN_KINASE_DOM"/>
    <property type="match status" value="1"/>
</dbReference>
<sequence>MAPASCRRSGCETLPVGAGHYEVVSRLATGGMAELFLARRVAPGGIVQPVVIKRLLPEMQADPEAVQGFLAEAWIASRLRHPNVVRFLDVVNHEGRDHLVLEHVEGCTLSALMRFRASQGQPLPLRLVLTIAISLLRGLGQAHALVGEEGQPLGLVHRDVSPRNVLLSIEGEVKLTDFGVAKATGLCEEHEVAPGSGPSSSPWSSSPWSSSPWSSSPASSSPASSSPWSSSPASSSSGVGSSPSTGTSQKTDEEGEGVASGARRAGSSGLVKGTPGYLAPEQLLGKPVDARTDLFAVGVLLFELVTCKRLFRGRDCDELMRAALLMQVPSLSTLRPGCPVLLEGVVRRALAPEPHQRFANAAEMEQALAEVLVSLDMEEGRDRDAGRTLAGMVREAMREAPRVSRVSGGARVSGRPRASVPPAATAPDRDQPTVRACVLHADAVRRASSWWWAPGMLVTALAVTAGAFSRRRWRR</sequence>
<keyword evidence="1" id="KW-0808">Transferase</keyword>
<dbReference type="Pfam" id="PF00069">
    <property type="entry name" value="Pkinase"/>
    <property type="match status" value="2"/>
</dbReference>
<feature type="transmembrane region" description="Helical" evidence="6">
    <location>
        <begin position="450"/>
        <end position="469"/>
    </location>
</feature>
<dbReference type="SUPFAM" id="SSF56112">
    <property type="entry name" value="Protein kinase-like (PK-like)"/>
    <property type="match status" value="1"/>
</dbReference>
<dbReference type="STRING" id="1192034.CAP_7048"/>
<evidence type="ECO:0000256" key="5">
    <source>
        <dbReference type="SAM" id="MobiDB-lite"/>
    </source>
</evidence>
<feature type="compositionally biased region" description="Low complexity" evidence="5">
    <location>
        <begin position="193"/>
        <end position="244"/>
    </location>
</feature>
<dbReference type="AlphaFoldDB" id="A0A017THF8"/>
<protein>
    <recommendedName>
        <fullName evidence="7">Protein kinase domain-containing protein</fullName>
    </recommendedName>
</protein>
<dbReference type="Gene3D" id="3.30.200.20">
    <property type="entry name" value="Phosphorylase Kinase, domain 1"/>
    <property type="match status" value="1"/>
</dbReference>
<accession>A0A017THF8</accession>
<evidence type="ECO:0000259" key="7">
    <source>
        <dbReference type="PROSITE" id="PS50011"/>
    </source>
</evidence>
<keyword evidence="6" id="KW-0812">Transmembrane</keyword>
<dbReference type="CDD" id="cd14014">
    <property type="entry name" value="STKc_PknB_like"/>
    <property type="match status" value="1"/>
</dbReference>
<keyword evidence="3" id="KW-0418">Kinase</keyword>
<dbReference type="Gene3D" id="1.10.510.10">
    <property type="entry name" value="Transferase(Phosphotransferase) domain 1"/>
    <property type="match status" value="1"/>
</dbReference>
<feature type="domain" description="Protein kinase" evidence="7">
    <location>
        <begin position="21"/>
        <end position="372"/>
    </location>
</feature>
<dbReference type="InterPro" id="IPR011009">
    <property type="entry name" value="Kinase-like_dom_sf"/>
</dbReference>
<organism evidence="8 9">
    <name type="scientific">Chondromyces apiculatus DSM 436</name>
    <dbReference type="NCBI Taxonomy" id="1192034"/>
    <lineage>
        <taxon>Bacteria</taxon>
        <taxon>Pseudomonadati</taxon>
        <taxon>Myxococcota</taxon>
        <taxon>Polyangia</taxon>
        <taxon>Polyangiales</taxon>
        <taxon>Polyangiaceae</taxon>
        <taxon>Chondromyces</taxon>
    </lineage>
</organism>
<keyword evidence="4" id="KW-0067">ATP-binding</keyword>